<feature type="region of interest" description="Disordered" evidence="1">
    <location>
        <begin position="73"/>
        <end position="96"/>
    </location>
</feature>
<gene>
    <name evidence="2" type="ORF">JHC10_01015</name>
    <name evidence="3" type="ORF">JHC11_12525</name>
</gene>
<organism evidence="3 4">
    <name type="scientific">Idiomarina abyssalis</name>
    <dbReference type="NCBI Taxonomy" id="86102"/>
    <lineage>
        <taxon>Bacteria</taxon>
        <taxon>Pseudomonadati</taxon>
        <taxon>Pseudomonadota</taxon>
        <taxon>Gammaproteobacteria</taxon>
        <taxon>Alteromonadales</taxon>
        <taxon>Idiomarinaceae</taxon>
        <taxon>Idiomarina</taxon>
    </lineage>
</organism>
<protein>
    <submittedName>
        <fullName evidence="3">Uncharacterized protein</fullName>
    </submittedName>
</protein>
<evidence type="ECO:0000313" key="2">
    <source>
        <dbReference type="EMBL" id="MBJ7265514.1"/>
    </source>
</evidence>
<comment type="caution">
    <text evidence="3">The sequence shown here is derived from an EMBL/GenBank/DDBJ whole genome shotgun (WGS) entry which is preliminary data.</text>
</comment>
<dbReference type="Proteomes" id="UP000655994">
    <property type="component" value="Unassembled WGS sequence"/>
</dbReference>
<accession>A0A8I1GDL3</accession>
<proteinExistence type="predicted"/>
<evidence type="ECO:0000313" key="4">
    <source>
        <dbReference type="Proteomes" id="UP000621390"/>
    </source>
</evidence>
<evidence type="ECO:0000256" key="1">
    <source>
        <dbReference type="SAM" id="MobiDB-lite"/>
    </source>
</evidence>
<evidence type="ECO:0000313" key="5">
    <source>
        <dbReference type="Proteomes" id="UP000655994"/>
    </source>
</evidence>
<dbReference type="Proteomes" id="UP000621390">
    <property type="component" value="Unassembled WGS sequence"/>
</dbReference>
<evidence type="ECO:0000313" key="3">
    <source>
        <dbReference type="EMBL" id="MBJ7316812.1"/>
    </source>
</evidence>
<reference evidence="3 5" key="1">
    <citation type="submission" date="2020-09" db="EMBL/GenBank/DDBJ databases">
        <title>Draft Genomes of Bacterial Isolates from North Pond Shallow Sediments.</title>
        <authorList>
            <person name="Kiel Reese B."/>
            <person name="Mullis M."/>
            <person name="Weisend R.E."/>
        </authorList>
    </citation>
    <scope>NUCLEOTIDE SEQUENCE</scope>
    <source>
        <strain evidence="3">KJE-2</strain>
        <strain evidence="2 5">KJE-3</strain>
    </source>
</reference>
<dbReference type="EMBL" id="JAEMOP010000009">
    <property type="protein sequence ID" value="MBJ7316812.1"/>
    <property type="molecule type" value="Genomic_DNA"/>
</dbReference>
<dbReference type="AlphaFoldDB" id="A0A8I1GDL3"/>
<dbReference type="EMBL" id="JAEMOS010000002">
    <property type="protein sequence ID" value="MBJ7265514.1"/>
    <property type="molecule type" value="Genomic_DNA"/>
</dbReference>
<sequence>MRTISYFLKSASLFFALCAMDTSINHPAAGFHLGSEEPIASAFLVLSALSALSYYLGKVTQQAGESGLIVAEAKSNESSGSKSGKSLNSRAGEQRV</sequence>
<dbReference type="RefSeq" id="WP_199493354.1">
    <property type="nucleotide sequence ID" value="NZ_JAEMOP010000009.1"/>
</dbReference>
<keyword evidence="5" id="KW-1185">Reference proteome</keyword>
<name>A0A8I1GDL3_9GAMM</name>
<feature type="compositionally biased region" description="Low complexity" evidence="1">
    <location>
        <begin position="73"/>
        <end position="89"/>
    </location>
</feature>